<evidence type="ECO:0000313" key="2">
    <source>
        <dbReference type="Proteomes" id="UP000306630"/>
    </source>
</evidence>
<dbReference type="EMBL" id="SRYD01000034">
    <property type="protein sequence ID" value="TGY73262.1"/>
    <property type="molecule type" value="Genomic_DNA"/>
</dbReference>
<comment type="caution">
    <text evidence="1">The sequence shown here is derived from an EMBL/GenBank/DDBJ whole genome shotgun (WGS) entry which is preliminary data.</text>
</comment>
<sequence length="160" mass="18836">MRITIILSILLLTGCTFQNNTDSDKTISLEEYKEKNKWIELDDWRNYVIKPFSKLGIDSMTYNEALLKNGIPVLEYNDTVVKGLNIKTGKPDFDIYPLTMDRDTVTVLRCWWMKSFNPIKMLYIVFETNTDITEPIYGYLYNPDNMPHDNYSHWLDATSR</sequence>
<reference evidence="1 2" key="1">
    <citation type="submission" date="2019-04" db="EMBL/GenBank/DDBJ databases">
        <title>Microbes associate with the intestines of laboratory mice.</title>
        <authorList>
            <person name="Navarre W."/>
            <person name="Wong E."/>
            <person name="Huang K."/>
            <person name="Tropini C."/>
            <person name="Ng K."/>
            <person name="Yu B."/>
        </authorList>
    </citation>
    <scope>NUCLEOTIDE SEQUENCE [LARGE SCALE GENOMIC DNA]</scope>
    <source>
        <strain evidence="1 2">NM06_A21</strain>
    </source>
</reference>
<protein>
    <submittedName>
        <fullName evidence="1">Uncharacterized protein</fullName>
    </submittedName>
</protein>
<dbReference type="RefSeq" id="WP_123477759.1">
    <property type="nucleotide sequence ID" value="NZ_CAMRAI010000042.1"/>
</dbReference>
<accession>A0A4S1ZM82</accession>
<dbReference type="AlphaFoldDB" id="A0A4S1ZM82"/>
<organism evidence="1 2">
    <name type="scientific">Muribaculum intestinale</name>
    <dbReference type="NCBI Taxonomy" id="1796646"/>
    <lineage>
        <taxon>Bacteria</taxon>
        <taxon>Pseudomonadati</taxon>
        <taxon>Bacteroidota</taxon>
        <taxon>Bacteroidia</taxon>
        <taxon>Bacteroidales</taxon>
        <taxon>Muribaculaceae</taxon>
        <taxon>Muribaculum</taxon>
    </lineage>
</organism>
<gene>
    <name evidence="1" type="ORF">E5333_09175</name>
</gene>
<evidence type="ECO:0000313" key="1">
    <source>
        <dbReference type="EMBL" id="TGY73262.1"/>
    </source>
</evidence>
<dbReference type="PROSITE" id="PS51257">
    <property type="entry name" value="PROKAR_LIPOPROTEIN"/>
    <property type="match status" value="1"/>
</dbReference>
<proteinExistence type="predicted"/>
<name>A0A4S1ZM82_9BACT</name>
<dbReference type="Proteomes" id="UP000306630">
    <property type="component" value="Unassembled WGS sequence"/>
</dbReference>